<accession>X1M4D4</accession>
<feature type="non-terminal residue" evidence="1">
    <location>
        <position position="1"/>
    </location>
</feature>
<evidence type="ECO:0000313" key="1">
    <source>
        <dbReference type="EMBL" id="GAI26208.1"/>
    </source>
</evidence>
<dbReference type="SUPFAM" id="SSF54285">
    <property type="entry name" value="MoaD/ThiS"/>
    <property type="match status" value="1"/>
</dbReference>
<proteinExistence type="predicted"/>
<dbReference type="Pfam" id="PF02597">
    <property type="entry name" value="ThiS"/>
    <property type="match status" value="1"/>
</dbReference>
<dbReference type="EMBL" id="BARV01021659">
    <property type="protein sequence ID" value="GAI26208.1"/>
    <property type="molecule type" value="Genomic_DNA"/>
</dbReference>
<dbReference type="InterPro" id="IPR012675">
    <property type="entry name" value="Beta-grasp_dom_sf"/>
</dbReference>
<dbReference type="InterPro" id="IPR052045">
    <property type="entry name" value="Sulfur_Carrier/Prot_Modifier"/>
</dbReference>
<organism evidence="1">
    <name type="scientific">marine sediment metagenome</name>
    <dbReference type="NCBI Taxonomy" id="412755"/>
    <lineage>
        <taxon>unclassified sequences</taxon>
        <taxon>metagenomes</taxon>
        <taxon>ecological metagenomes</taxon>
    </lineage>
</organism>
<sequence>REVVEVNGSTVGQCLNHLVKQLPTIKQWLFDNNGKLHSYVDLYVNGRSAYPEELAKPVKSGDELYILFMVDGG</sequence>
<reference evidence="1" key="1">
    <citation type="journal article" date="2014" name="Front. Microbiol.">
        <title>High frequency of phylogenetically diverse reductive dehalogenase-homologous genes in deep subseafloor sedimentary metagenomes.</title>
        <authorList>
            <person name="Kawai M."/>
            <person name="Futagami T."/>
            <person name="Toyoda A."/>
            <person name="Takaki Y."/>
            <person name="Nishi S."/>
            <person name="Hori S."/>
            <person name="Arai W."/>
            <person name="Tsubouchi T."/>
            <person name="Morono Y."/>
            <person name="Uchiyama I."/>
            <person name="Ito T."/>
            <person name="Fujiyama A."/>
            <person name="Inagaki F."/>
            <person name="Takami H."/>
        </authorList>
    </citation>
    <scope>NUCLEOTIDE SEQUENCE</scope>
    <source>
        <strain evidence="1">Expedition CK06-06</strain>
    </source>
</reference>
<dbReference type="AlphaFoldDB" id="X1M4D4"/>
<gene>
    <name evidence="1" type="ORF">S06H3_35849</name>
</gene>
<comment type="caution">
    <text evidence="1">The sequence shown here is derived from an EMBL/GenBank/DDBJ whole genome shotgun (WGS) entry which is preliminary data.</text>
</comment>
<dbReference type="PANTHER" id="PTHR38031">
    <property type="entry name" value="SULFUR CARRIER PROTEIN SLR0821-RELATED"/>
    <property type="match status" value="1"/>
</dbReference>
<name>X1M4D4_9ZZZZ</name>
<dbReference type="InterPro" id="IPR003749">
    <property type="entry name" value="ThiS/MoaD-like"/>
</dbReference>
<dbReference type="Gene3D" id="3.10.20.30">
    <property type="match status" value="1"/>
</dbReference>
<dbReference type="InterPro" id="IPR016155">
    <property type="entry name" value="Mopterin_synth/thiamin_S_b"/>
</dbReference>
<dbReference type="PANTHER" id="PTHR38031:SF1">
    <property type="entry name" value="SULFUR CARRIER PROTEIN CYSO"/>
    <property type="match status" value="1"/>
</dbReference>
<evidence type="ECO:0008006" key="2">
    <source>
        <dbReference type="Google" id="ProtNLM"/>
    </source>
</evidence>
<protein>
    <recommendedName>
        <fullName evidence="2">MoaD/ThiS family protein</fullName>
    </recommendedName>
</protein>